<evidence type="ECO:0008006" key="4">
    <source>
        <dbReference type="Google" id="ProtNLM"/>
    </source>
</evidence>
<name>A0A089YRM3_9PSED</name>
<evidence type="ECO:0000313" key="3">
    <source>
        <dbReference type="Proteomes" id="UP000029499"/>
    </source>
</evidence>
<dbReference type="HOGENOM" id="CLU_151156_2_0_6"/>
<reference evidence="2 3" key="1">
    <citation type="journal article" date="2015" name="J. Biotechnol.">
        <title>Complete genome sequence of Pseudomonas rhizosphaerae IH5T (=DSM 16299T), a phosphate-solubilizing rhizobacterium for bacterial biofertilizer.</title>
        <authorList>
            <person name="Kwak Y."/>
            <person name="Jung B.K."/>
            <person name="Shin J.H."/>
        </authorList>
    </citation>
    <scope>NUCLEOTIDE SEQUENCE [LARGE SCALE GENOMIC DNA]</scope>
    <source>
        <strain evidence="2">DSM 16299</strain>
    </source>
</reference>
<dbReference type="AlphaFoldDB" id="A0A089YRM3"/>
<keyword evidence="3" id="KW-1185">Reference proteome</keyword>
<dbReference type="KEGG" id="prh:LT40_06230"/>
<feature type="signal peptide" evidence="1">
    <location>
        <begin position="1"/>
        <end position="18"/>
    </location>
</feature>
<dbReference type="Proteomes" id="UP000029499">
    <property type="component" value="Chromosome"/>
</dbReference>
<organism evidence="2 3">
    <name type="scientific">Pseudomonas rhizosphaerae</name>
    <dbReference type="NCBI Taxonomy" id="216142"/>
    <lineage>
        <taxon>Bacteria</taxon>
        <taxon>Pseudomonadati</taxon>
        <taxon>Pseudomonadota</taxon>
        <taxon>Gammaproteobacteria</taxon>
        <taxon>Pseudomonadales</taxon>
        <taxon>Pseudomonadaceae</taxon>
        <taxon>Pseudomonas</taxon>
    </lineage>
</organism>
<sequence>MKTVVTAMLFVVVGLTSACSSTSVVKRDYRGMQALQINCSGLGSSWGKCYDKAEHACRSAGYKVLAKTSDIKEEPEDGFLGWNPGMASRTMFVRCNSQG</sequence>
<dbReference type="RefSeq" id="WP_043187730.1">
    <property type="nucleotide sequence ID" value="NZ_CP009533.1"/>
</dbReference>
<dbReference type="STRING" id="216142.LT40_06230"/>
<feature type="chain" id="PRO_5001852343" description="Lipoprotein" evidence="1">
    <location>
        <begin position="19"/>
        <end position="99"/>
    </location>
</feature>
<proteinExistence type="predicted"/>
<protein>
    <recommendedName>
        <fullName evidence="4">Lipoprotein</fullName>
    </recommendedName>
</protein>
<keyword evidence="1" id="KW-0732">Signal</keyword>
<evidence type="ECO:0000256" key="1">
    <source>
        <dbReference type="SAM" id="SignalP"/>
    </source>
</evidence>
<dbReference type="PROSITE" id="PS51257">
    <property type="entry name" value="PROKAR_LIPOPROTEIN"/>
    <property type="match status" value="1"/>
</dbReference>
<dbReference type="OrthoDB" id="7008028at2"/>
<evidence type="ECO:0000313" key="2">
    <source>
        <dbReference type="EMBL" id="AIS17032.1"/>
    </source>
</evidence>
<gene>
    <name evidence="2" type="ORF">LT40_06230</name>
</gene>
<dbReference type="EMBL" id="CP009533">
    <property type="protein sequence ID" value="AIS17032.1"/>
    <property type="molecule type" value="Genomic_DNA"/>
</dbReference>
<accession>A0A089YRM3</accession>